<name>A0A078GMV9_BRANA</name>
<proteinExistence type="predicted"/>
<dbReference type="Proteomes" id="UP000028999">
    <property type="component" value="Unassembled WGS sequence"/>
</dbReference>
<sequence>MTSSAFDNQATDVEMQGEDQEYQETFAAANATSGAPSQAQKVLPFKPHSRRTLTRNIVEMFVNKKAALKNLLMTNKQRVSLTTDIWVSQVTEFEAHNLDD</sequence>
<evidence type="ECO:0000313" key="2">
    <source>
        <dbReference type="Proteomes" id="UP000028999"/>
    </source>
</evidence>
<organism evidence="1 2">
    <name type="scientific">Brassica napus</name>
    <name type="common">Rape</name>
    <dbReference type="NCBI Taxonomy" id="3708"/>
    <lineage>
        <taxon>Eukaryota</taxon>
        <taxon>Viridiplantae</taxon>
        <taxon>Streptophyta</taxon>
        <taxon>Embryophyta</taxon>
        <taxon>Tracheophyta</taxon>
        <taxon>Spermatophyta</taxon>
        <taxon>Magnoliopsida</taxon>
        <taxon>eudicotyledons</taxon>
        <taxon>Gunneridae</taxon>
        <taxon>Pentapetalae</taxon>
        <taxon>rosids</taxon>
        <taxon>malvids</taxon>
        <taxon>Brassicales</taxon>
        <taxon>Brassicaceae</taxon>
        <taxon>Brassiceae</taxon>
        <taxon>Brassica</taxon>
    </lineage>
</organism>
<dbReference type="PaxDb" id="3708-A0A078GMV9"/>
<reference evidence="1 2" key="1">
    <citation type="journal article" date="2014" name="Science">
        <title>Plant genetics. Early allopolyploid evolution in the post-Neolithic Brassica napus oilseed genome.</title>
        <authorList>
            <person name="Chalhoub B."/>
            <person name="Denoeud F."/>
            <person name="Liu S."/>
            <person name="Parkin I.A."/>
            <person name="Tang H."/>
            <person name="Wang X."/>
            <person name="Chiquet J."/>
            <person name="Belcram H."/>
            <person name="Tong C."/>
            <person name="Samans B."/>
            <person name="Correa M."/>
            <person name="Da Silva C."/>
            <person name="Just J."/>
            <person name="Falentin C."/>
            <person name="Koh C.S."/>
            <person name="Le Clainche I."/>
            <person name="Bernard M."/>
            <person name="Bento P."/>
            <person name="Noel B."/>
            <person name="Labadie K."/>
            <person name="Alberti A."/>
            <person name="Charles M."/>
            <person name="Arnaud D."/>
            <person name="Guo H."/>
            <person name="Daviaud C."/>
            <person name="Alamery S."/>
            <person name="Jabbari K."/>
            <person name="Zhao M."/>
            <person name="Edger P.P."/>
            <person name="Chelaifa H."/>
            <person name="Tack D."/>
            <person name="Lassalle G."/>
            <person name="Mestiri I."/>
            <person name="Schnel N."/>
            <person name="Le Paslier M.C."/>
            <person name="Fan G."/>
            <person name="Renault V."/>
            <person name="Bayer P.E."/>
            <person name="Golicz A.A."/>
            <person name="Manoli S."/>
            <person name="Lee T.H."/>
            <person name="Thi V.H."/>
            <person name="Chalabi S."/>
            <person name="Hu Q."/>
            <person name="Fan C."/>
            <person name="Tollenaere R."/>
            <person name="Lu Y."/>
            <person name="Battail C."/>
            <person name="Shen J."/>
            <person name="Sidebottom C.H."/>
            <person name="Wang X."/>
            <person name="Canaguier A."/>
            <person name="Chauveau A."/>
            <person name="Berard A."/>
            <person name="Deniot G."/>
            <person name="Guan M."/>
            <person name="Liu Z."/>
            <person name="Sun F."/>
            <person name="Lim Y.P."/>
            <person name="Lyons E."/>
            <person name="Town C.D."/>
            <person name="Bancroft I."/>
            <person name="Wang X."/>
            <person name="Meng J."/>
            <person name="Ma J."/>
            <person name="Pires J.C."/>
            <person name="King G.J."/>
            <person name="Brunel D."/>
            <person name="Delourme R."/>
            <person name="Renard M."/>
            <person name="Aury J.M."/>
            <person name="Adams K.L."/>
            <person name="Batley J."/>
            <person name="Snowdon R.J."/>
            <person name="Tost J."/>
            <person name="Edwards D."/>
            <person name="Zhou Y."/>
            <person name="Hua W."/>
            <person name="Sharpe A.G."/>
            <person name="Paterson A.H."/>
            <person name="Guan C."/>
            <person name="Wincker P."/>
        </authorList>
    </citation>
    <scope>NUCLEOTIDE SEQUENCE [LARGE SCALE GENOMIC DNA]</scope>
    <source>
        <strain evidence="2">cv. Darmor-bzh</strain>
    </source>
</reference>
<gene>
    <name evidence="1" type="primary">BnaA09g46160D</name>
    <name evidence="1" type="ORF">GSBRNA2T00035544001</name>
</gene>
<keyword evidence="2" id="KW-1185">Reference proteome</keyword>
<protein>
    <submittedName>
        <fullName evidence="1">BnaA09g46160D protein</fullName>
    </submittedName>
</protein>
<evidence type="ECO:0000313" key="1">
    <source>
        <dbReference type="EMBL" id="CDY26661.1"/>
    </source>
</evidence>
<dbReference type="OMA" id="EYQETFA"/>
<dbReference type="EMBL" id="LK032192">
    <property type="protein sequence ID" value="CDY26661.1"/>
    <property type="molecule type" value="Genomic_DNA"/>
</dbReference>
<dbReference type="AlphaFoldDB" id="A0A078GMV9"/>
<dbReference type="Gramene" id="CDY26661">
    <property type="protein sequence ID" value="CDY26661"/>
    <property type="gene ID" value="GSBRNA2T00035544001"/>
</dbReference>
<accession>A0A078GMV9</accession>